<keyword evidence="7" id="KW-1185">Reference proteome</keyword>
<dbReference type="GO" id="GO:0044550">
    <property type="term" value="P:secondary metabolite biosynthetic process"/>
    <property type="evidence" value="ECO:0007669"/>
    <property type="project" value="UniProtKB-ARBA"/>
</dbReference>
<dbReference type="SUPFAM" id="SSF56281">
    <property type="entry name" value="Metallo-hydrolase/oxidoreductase"/>
    <property type="match status" value="1"/>
</dbReference>
<dbReference type="InterPro" id="IPR036866">
    <property type="entry name" value="RibonucZ/Hydroxyglut_hydro"/>
</dbReference>
<keyword evidence="2" id="KW-0479">Metal-binding</keyword>
<dbReference type="Pfam" id="PF17778">
    <property type="entry name" value="WHD_BLACT"/>
    <property type="match status" value="1"/>
</dbReference>
<evidence type="ECO:0000256" key="2">
    <source>
        <dbReference type="ARBA" id="ARBA00022723"/>
    </source>
</evidence>
<organism evidence="6 7">
    <name type="scientific">Geranomyces variabilis</name>
    <dbReference type="NCBI Taxonomy" id="109894"/>
    <lineage>
        <taxon>Eukaryota</taxon>
        <taxon>Fungi</taxon>
        <taxon>Fungi incertae sedis</taxon>
        <taxon>Chytridiomycota</taxon>
        <taxon>Chytridiomycota incertae sedis</taxon>
        <taxon>Chytridiomycetes</taxon>
        <taxon>Spizellomycetales</taxon>
        <taxon>Powellomycetaceae</taxon>
        <taxon>Geranomyces</taxon>
    </lineage>
</organism>
<comment type="similarity">
    <text evidence="1">Belongs to the metallo-beta-lactamase superfamily. Glyoxalase II family.</text>
</comment>
<dbReference type="GO" id="GO:0016787">
    <property type="term" value="F:hydrolase activity"/>
    <property type="evidence" value="ECO:0007669"/>
    <property type="project" value="UniProtKB-KW"/>
</dbReference>
<dbReference type="Pfam" id="PF00753">
    <property type="entry name" value="Lactamase_B"/>
    <property type="match status" value="1"/>
</dbReference>
<dbReference type="Proteomes" id="UP001212152">
    <property type="component" value="Unassembled WGS sequence"/>
</dbReference>
<proteinExistence type="inferred from homology"/>
<evidence type="ECO:0000313" key="7">
    <source>
        <dbReference type="Proteomes" id="UP001212152"/>
    </source>
</evidence>
<dbReference type="PANTHER" id="PTHR23131">
    <property type="entry name" value="ENDORIBONUCLEASE LACTB2"/>
    <property type="match status" value="1"/>
</dbReference>
<evidence type="ECO:0000256" key="3">
    <source>
        <dbReference type="ARBA" id="ARBA00022801"/>
    </source>
</evidence>
<keyword evidence="4" id="KW-0862">Zinc</keyword>
<dbReference type="InterPro" id="IPR041516">
    <property type="entry name" value="LACTB2_WH"/>
</dbReference>
<dbReference type="InterPro" id="IPR001279">
    <property type="entry name" value="Metallo-B-lactamas"/>
</dbReference>
<dbReference type="InterPro" id="IPR050662">
    <property type="entry name" value="Sec-metab_biosynth-thioest"/>
</dbReference>
<dbReference type="PANTHER" id="PTHR23131:SF0">
    <property type="entry name" value="ENDORIBONUCLEASE LACTB2"/>
    <property type="match status" value="1"/>
</dbReference>
<evidence type="ECO:0000313" key="6">
    <source>
        <dbReference type="EMBL" id="KAJ3179822.1"/>
    </source>
</evidence>
<dbReference type="InterPro" id="IPR047921">
    <property type="entry name" value="LACTB2-like_MBL-fold"/>
</dbReference>
<dbReference type="Gene3D" id="3.60.15.10">
    <property type="entry name" value="Ribonuclease Z/Hydroxyacylglutathione hydrolase-like"/>
    <property type="match status" value="1"/>
</dbReference>
<dbReference type="AlphaFoldDB" id="A0AAD5TMQ0"/>
<dbReference type="InterPro" id="IPR036388">
    <property type="entry name" value="WH-like_DNA-bd_sf"/>
</dbReference>
<protein>
    <submittedName>
        <fullName evidence="6">Beta-lactamase-like protein 2</fullName>
    </submittedName>
</protein>
<comment type="caution">
    <text evidence="6">The sequence shown here is derived from an EMBL/GenBank/DDBJ whole genome shotgun (WGS) entry which is preliminary data.</text>
</comment>
<keyword evidence="3" id="KW-0378">Hydrolase</keyword>
<dbReference type="EMBL" id="JADGJQ010000019">
    <property type="protein sequence ID" value="KAJ3179822.1"/>
    <property type="molecule type" value="Genomic_DNA"/>
</dbReference>
<dbReference type="CDD" id="cd07722">
    <property type="entry name" value="LACTB2-like_MBL-fold"/>
    <property type="match status" value="1"/>
</dbReference>
<dbReference type="GO" id="GO:0046872">
    <property type="term" value="F:metal ion binding"/>
    <property type="evidence" value="ECO:0007669"/>
    <property type="project" value="UniProtKB-KW"/>
</dbReference>
<dbReference type="FunFam" id="3.60.15.10:FF:000041">
    <property type="entry name" value="Metallo-beta-lactamase domain protein"/>
    <property type="match status" value="1"/>
</dbReference>
<evidence type="ECO:0000256" key="4">
    <source>
        <dbReference type="ARBA" id="ARBA00022833"/>
    </source>
</evidence>
<evidence type="ECO:0000256" key="1">
    <source>
        <dbReference type="ARBA" id="ARBA00006759"/>
    </source>
</evidence>
<dbReference type="Gene3D" id="1.10.10.10">
    <property type="entry name" value="Winged helix-like DNA-binding domain superfamily/Winged helix DNA-binding domain"/>
    <property type="match status" value="1"/>
</dbReference>
<sequence length="282" mass="30626">MALPSSATLAPLAAITHVAPTVVRILGLNPGPFTLNGTNCYLVSSRVLIDTGSGERDFPALIAPFILPRQSVPEPLTVICTHNHPDHVGGNHQIAEMCRQSGRPVRFMKLPGPDDAQEGIQWQPLKDGDVVDGVRVIATPGHTSDHICLWYETDKVLFSGDCILGQGTAVFSDLRTYMASLSKLLEQFPTLSTILPGHGPTIENGRERISAYIAHRQQREEEVLARLPATVDALAEALYPEIKGSVKDAAKRGIVMHIKKLEEDGKVELGSDGLHHRKETSS</sequence>
<dbReference type="SMART" id="SM00849">
    <property type="entry name" value="Lactamase_B"/>
    <property type="match status" value="1"/>
</dbReference>
<reference evidence="6" key="1">
    <citation type="submission" date="2020-05" db="EMBL/GenBank/DDBJ databases">
        <title>Phylogenomic resolution of chytrid fungi.</title>
        <authorList>
            <person name="Stajich J.E."/>
            <person name="Amses K."/>
            <person name="Simmons R."/>
            <person name="Seto K."/>
            <person name="Myers J."/>
            <person name="Bonds A."/>
            <person name="Quandt C.A."/>
            <person name="Barry K."/>
            <person name="Liu P."/>
            <person name="Grigoriev I."/>
            <person name="Longcore J.E."/>
            <person name="James T.Y."/>
        </authorList>
    </citation>
    <scope>NUCLEOTIDE SEQUENCE</scope>
    <source>
        <strain evidence="6">JEL0379</strain>
    </source>
</reference>
<name>A0AAD5TMQ0_9FUNG</name>
<gene>
    <name evidence="6" type="primary">LACTB2</name>
    <name evidence="6" type="ORF">HDU87_002390</name>
</gene>
<evidence type="ECO:0000259" key="5">
    <source>
        <dbReference type="SMART" id="SM00849"/>
    </source>
</evidence>
<feature type="domain" description="Metallo-beta-lactamase" evidence="5">
    <location>
        <begin position="37"/>
        <end position="198"/>
    </location>
</feature>
<accession>A0AAD5TMQ0</accession>